<proteinExistence type="predicted"/>
<dbReference type="AlphaFoldDB" id="A0A7J5B9H1"/>
<dbReference type="GO" id="GO:0005975">
    <property type="term" value="P:carbohydrate metabolic process"/>
    <property type="evidence" value="ECO:0007669"/>
    <property type="project" value="InterPro"/>
</dbReference>
<dbReference type="InterPro" id="IPR024705">
    <property type="entry name" value="Ssp411"/>
</dbReference>
<sequence>MLGALLASRRQRPQPARDEQVVAEWNGLIIDAFVTAALHFDEPNLVNVAERTANYIWQSHRVAGRLRHSSRDGVVGEALGTAGDLGALAIGMLRLAAVRGDEVWLERAISLLEEADAHFAAPGGGWFDAAADAEALIYRPRDGSDSFSPSPTSLLITANQLASRLGHRERRGIAHRAERSRIQRLLAGPELAGWALHDAILRASARPPAETVVTAPTKAEAWPLAVAAARQAEPAELILIGDATVDSAAFGGLFEARTAVAEPTAYVCRAGICELPRASFRAEGGVTP</sequence>
<dbReference type="Proteomes" id="UP000433493">
    <property type="component" value="Unassembled WGS sequence"/>
</dbReference>
<dbReference type="PANTHER" id="PTHR42899:SF1">
    <property type="entry name" value="SPERMATOGENESIS-ASSOCIATED PROTEIN 20"/>
    <property type="match status" value="1"/>
</dbReference>
<dbReference type="SUPFAM" id="SSF48208">
    <property type="entry name" value="Six-hairpin glycosidases"/>
    <property type="match status" value="1"/>
</dbReference>
<name>A0A7J5B9H1_9MICO</name>
<dbReference type="PANTHER" id="PTHR42899">
    <property type="entry name" value="SPERMATOGENESIS-ASSOCIATED PROTEIN 20"/>
    <property type="match status" value="1"/>
</dbReference>
<gene>
    <name evidence="1" type="ORF">F8O05_10175</name>
</gene>
<comment type="caution">
    <text evidence="1">The sequence shown here is derived from an EMBL/GenBank/DDBJ whole genome shotgun (WGS) entry which is preliminary data.</text>
</comment>
<organism evidence="1 2">
    <name type="scientific">Gulosibacter chungangensis</name>
    <dbReference type="NCBI Taxonomy" id="979746"/>
    <lineage>
        <taxon>Bacteria</taxon>
        <taxon>Bacillati</taxon>
        <taxon>Actinomycetota</taxon>
        <taxon>Actinomycetes</taxon>
        <taxon>Micrococcales</taxon>
        <taxon>Microbacteriaceae</taxon>
        <taxon>Gulosibacter</taxon>
    </lineage>
</organism>
<evidence type="ECO:0000313" key="1">
    <source>
        <dbReference type="EMBL" id="KAB1642183.1"/>
    </source>
</evidence>
<dbReference type="InterPro" id="IPR008928">
    <property type="entry name" value="6-hairpin_glycosidase_sf"/>
</dbReference>
<protein>
    <submittedName>
        <fullName evidence="1">Thioredoxin domain-containing protein</fullName>
    </submittedName>
</protein>
<evidence type="ECO:0000313" key="2">
    <source>
        <dbReference type="Proteomes" id="UP000433493"/>
    </source>
</evidence>
<dbReference type="RefSeq" id="WP_158052638.1">
    <property type="nucleotide sequence ID" value="NZ_WBKB01000006.1"/>
</dbReference>
<keyword evidence="2" id="KW-1185">Reference proteome</keyword>
<reference evidence="1 2" key="1">
    <citation type="submission" date="2019-09" db="EMBL/GenBank/DDBJ databases">
        <title>Phylogeny of genus Pseudoclavibacter and closely related genus.</title>
        <authorList>
            <person name="Li Y."/>
        </authorList>
    </citation>
    <scope>NUCLEOTIDE SEQUENCE [LARGE SCALE GENOMIC DNA]</scope>
    <source>
        <strain evidence="1 2">KCTC 13959</strain>
    </source>
</reference>
<dbReference type="EMBL" id="WBKB01000006">
    <property type="protein sequence ID" value="KAB1642183.1"/>
    <property type="molecule type" value="Genomic_DNA"/>
</dbReference>
<accession>A0A7J5B9H1</accession>
<dbReference type="OrthoDB" id="9762614at2"/>